<evidence type="ECO:0000313" key="2">
    <source>
        <dbReference type="Proteomes" id="UP001165960"/>
    </source>
</evidence>
<sequence>MKLPKTPLRVWLEYKWLLWIVLTSTVLASVSIGSRADSGTTTDSQFLDSSWRRVIPGVWYTASPLFNNPPVWEETKVYGSSTQVNKPQVFCPLALAFLLSYLGVYFFLGCFNPLLGRYRLLGELFHLGMVSLPVGSLVTGLNPSAIIHHLGGLLPSGWVPDTSIAALIWPEANTSMPALIAEARHAEKMST</sequence>
<comment type="caution">
    <text evidence="1">The sequence shown here is derived from an EMBL/GenBank/DDBJ whole genome shotgun (WGS) entry which is preliminary data.</text>
</comment>
<name>A0ACC2RR51_9FUNG</name>
<reference evidence="1" key="1">
    <citation type="submission" date="2022-04" db="EMBL/GenBank/DDBJ databases">
        <title>Genome of the entomopathogenic fungus Entomophthora muscae.</title>
        <authorList>
            <person name="Elya C."/>
            <person name="Lovett B.R."/>
            <person name="Lee E."/>
            <person name="Macias A.M."/>
            <person name="Hajek A.E."/>
            <person name="De Bivort B.L."/>
            <person name="Kasson M.T."/>
            <person name="De Fine Licht H.H."/>
            <person name="Stajich J.E."/>
        </authorList>
    </citation>
    <scope>NUCLEOTIDE SEQUENCE</scope>
    <source>
        <strain evidence="1">Berkeley</strain>
    </source>
</reference>
<protein>
    <submittedName>
        <fullName evidence="1">Uncharacterized protein</fullName>
    </submittedName>
</protein>
<evidence type="ECO:0000313" key="1">
    <source>
        <dbReference type="EMBL" id="KAJ9052526.1"/>
    </source>
</evidence>
<organism evidence="1 2">
    <name type="scientific">Entomophthora muscae</name>
    <dbReference type="NCBI Taxonomy" id="34485"/>
    <lineage>
        <taxon>Eukaryota</taxon>
        <taxon>Fungi</taxon>
        <taxon>Fungi incertae sedis</taxon>
        <taxon>Zoopagomycota</taxon>
        <taxon>Entomophthoromycotina</taxon>
        <taxon>Entomophthoromycetes</taxon>
        <taxon>Entomophthorales</taxon>
        <taxon>Entomophthoraceae</taxon>
        <taxon>Entomophthora</taxon>
    </lineage>
</organism>
<gene>
    <name evidence="1" type="ORF">DSO57_1039700</name>
</gene>
<keyword evidence="2" id="KW-1185">Reference proteome</keyword>
<dbReference type="Proteomes" id="UP001165960">
    <property type="component" value="Unassembled WGS sequence"/>
</dbReference>
<accession>A0ACC2RR51</accession>
<proteinExistence type="predicted"/>
<dbReference type="EMBL" id="QTSX02006649">
    <property type="protein sequence ID" value="KAJ9052526.1"/>
    <property type="molecule type" value="Genomic_DNA"/>
</dbReference>